<protein>
    <submittedName>
        <fullName evidence="1">Uncharacterized protein</fullName>
    </submittedName>
</protein>
<dbReference type="EMBL" id="UINC01019639">
    <property type="protein sequence ID" value="SVA83251.1"/>
    <property type="molecule type" value="Genomic_DNA"/>
</dbReference>
<gene>
    <name evidence="1" type="ORF">METZ01_LOCUS136105</name>
</gene>
<reference evidence="1" key="1">
    <citation type="submission" date="2018-05" db="EMBL/GenBank/DDBJ databases">
        <authorList>
            <person name="Lanie J.A."/>
            <person name="Ng W.-L."/>
            <person name="Kazmierczak K.M."/>
            <person name="Andrzejewski T.M."/>
            <person name="Davidsen T.M."/>
            <person name="Wayne K.J."/>
            <person name="Tettelin H."/>
            <person name="Glass J.I."/>
            <person name="Rusch D."/>
            <person name="Podicherti R."/>
            <person name="Tsui H.-C.T."/>
            <person name="Winkler M.E."/>
        </authorList>
    </citation>
    <scope>NUCLEOTIDE SEQUENCE</scope>
</reference>
<organism evidence="1">
    <name type="scientific">marine metagenome</name>
    <dbReference type="NCBI Taxonomy" id="408172"/>
    <lineage>
        <taxon>unclassified sequences</taxon>
        <taxon>metagenomes</taxon>
        <taxon>ecological metagenomes</taxon>
    </lineage>
</organism>
<proteinExistence type="predicted"/>
<sequence>MEEEKLVNIYANHIHNEYQNTNPFVKPQTKLSRSEETIKELIQSIFELNEE</sequence>
<accession>A0A381Z2U7</accession>
<dbReference type="AlphaFoldDB" id="A0A381Z2U7"/>
<name>A0A381Z2U7_9ZZZZ</name>
<evidence type="ECO:0000313" key="1">
    <source>
        <dbReference type="EMBL" id="SVA83251.1"/>
    </source>
</evidence>